<evidence type="ECO:0000313" key="2">
    <source>
        <dbReference type="Proteomes" id="UP000699975"/>
    </source>
</evidence>
<accession>A0ABS6SNP1</accession>
<comment type="caution">
    <text evidence="1">The sequence shown here is derived from an EMBL/GenBank/DDBJ whole genome shotgun (WGS) entry which is preliminary data.</text>
</comment>
<evidence type="ECO:0008006" key="3">
    <source>
        <dbReference type="Google" id="ProtNLM"/>
    </source>
</evidence>
<sequence>MIEAALRSTLVKLAAVMSSADEPWWIIGSAAVALHGADAGDINDVDVLLAKGDLERLKRELRLADRRDPSKVKFRSSAFGLWSHPALPVEFMADLEVKTGRRWVQVLPQTRQEVVIDSHALYVPEKAELITILRRFDREKDIARAAALNG</sequence>
<keyword evidence="2" id="KW-1185">Reference proteome</keyword>
<organism evidence="1 2">
    <name type="scientific">Erythrobacter ani</name>
    <dbReference type="NCBI Taxonomy" id="2827235"/>
    <lineage>
        <taxon>Bacteria</taxon>
        <taxon>Pseudomonadati</taxon>
        <taxon>Pseudomonadota</taxon>
        <taxon>Alphaproteobacteria</taxon>
        <taxon>Sphingomonadales</taxon>
        <taxon>Erythrobacteraceae</taxon>
        <taxon>Erythrobacter/Porphyrobacter group</taxon>
        <taxon>Erythrobacter</taxon>
    </lineage>
</organism>
<dbReference type="Proteomes" id="UP000699975">
    <property type="component" value="Unassembled WGS sequence"/>
</dbReference>
<reference evidence="1 2" key="1">
    <citation type="submission" date="2021-04" db="EMBL/GenBank/DDBJ databases">
        <authorList>
            <person name="Pira H."/>
            <person name="Risdian C."/>
            <person name="Wink J."/>
        </authorList>
    </citation>
    <scope>NUCLEOTIDE SEQUENCE [LARGE SCALE GENOMIC DNA]</scope>
    <source>
        <strain evidence="1 2">WH131</strain>
    </source>
</reference>
<name>A0ABS6SNP1_9SPHN</name>
<dbReference type="EMBL" id="JAGSPB010000002">
    <property type="protein sequence ID" value="MBV7266645.1"/>
    <property type="molecule type" value="Genomic_DNA"/>
</dbReference>
<protein>
    <recommendedName>
        <fullName evidence="3">Nucleotidyltransferase family protein</fullName>
    </recommendedName>
</protein>
<gene>
    <name evidence="1" type="ORF">KCG45_10685</name>
</gene>
<dbReference type="RefSeq" id="WP_218317212.1">
    <property type="nucleotide sequence ID" value="NZ_JAGSPB010000002.1"/>
</dbReference>
<proteinExistence type="predicted"/>
<evidence type="ECO:0000313" key="1">
    <source>
        <dbReference type="EMBL" id="MBV7266645.1"/>
    </source>
</evidence>